<dbReference type="SMART" id="SM00862">
    <property type="entry name" value="Trans_reg_C"/>
    <property type="match status" value="1"/>
</dbReference>
<keyword evidence="2" id="KW-0597">Phosphoprotein</keyword>
<comment type="caution">
    <text evidence="6">The sequence shown here is derived from an EMBL/GenBank/DDBJ whole genome shotgun (WGS) entry which is preliminary data.</text>
</comment>
<dbReference type="InterPro" id="IPR039420">
    <property type="entry name" value="WalR-like"/>
</dbReference>
<dbReference type="InterPro" id="IPR036388">
    <property type="entry name" value="WH-like_DNA-bd_sf"/>
</dbReference>
<feature type="domain" description="Response regulatory" evidence="4">
    <location>
        <begin position="2"/>
        <end position="125"/>
    </location>
</feature>
<evidence type="ECO:0000259" key="4">
    <source>
        <dbReference type="PROSITE" id="PS50110"/>
    </source>
</evidence>
<dbReference type="CDD" id="cd00383">
    <property type="entry name" value="trans_reg_C"/>
    <property type="match status" value="1"/>
</dbReference>
<dbReference type="GO" id="GO:0032993">
    <property type="term" value="C:protein-DNA complex"/>
    <property type="evidence" value="ECO:0007669"/>
    <property type="project" value="TreeGrafter"/>
</dbReference>
<dbReference type="PANTHER" id="PTHR48111">
    <property type="entry name" value="REGULATOR OF RPOS"/>
    <property type="match status" value="1"/>
</dbReference>
<dbReference type="GO" id="GO:0006355">
    <property type="term" value="P:regulation of DNA-templated transcription"/>
    <property type="evidence" value="ECO:0007669"/>
    <property type="project" value="InterPro"/>
</dbReference>
<feature type="modified residue" description="4-aspartylphosphate" evidence="2">
    <location>
        <position position="51"/>
    </location>
</feature>
<dbReference type="Pfam" id="PF00486">
    <property type="entry name" value="Trans_reg_C"/>
    <property type="match status" value="1"/>
</dbReference>
<feature type="domain" description="OmpR/PhoB-type" evidence="5">
    <location>
        <begin position="133"/>
        <end position="231"/>
    </location>
</feature>
<dbReference type="EMBL" id="DSRD01000314">
    <property type="protein sequence ID" value="HGW93596.1"/>
    <property type="molecule type" value="Genomic_DNA"/>
</dbReference>
<dbReference type="InterPro" id="IPR001867">
    <property type="entry name" value="OmpR/PhoB-type_DNA-bd"/>
</dbReference>
<gene>
    <name evidence="6" type="ORF">ENR47_04840</name>
</gene>
<feature type="DNA-binding region" description="OmpR/PhoB-type" evidence="3">
    <location>
        <begin position="133"/>
        <end position="231"/>
    </location>
</feature>
<dbReference type="GO" id="GO:0005829">
    <property type="term" value="C:cytosol"/>
    <property type="evidence" value="ECO:0007669"/>
    <property type="project" value="TreeGrafter"/>
</dbReference>
<name>A0A832H1H6_9CYAN</name>
<proteinExistence type="predicted"/>
<dbReference type="Gene3D" id="6.10.250.690">
    <property type="match status" value="1"/>
</dbReference>
<evidence type="ECO:0000256" key="2">
    <source>
        <dbReference type="PROSITE-ProRule" id="PRU00169"/>
    </source>
</evidence>
<dbReference type="SMART" id="SM00448">
    <property type="entry name" value="REC"/>
    <property type="match status" value="1"/>
</dbReference>
<keyword evidence="1 3" id="KW-0238">DNA-binding</keyword>
<sequence length="234" mass="26158">MKILLVEDDQDLAASLVKGLTSNLYQVDWANDGEAGLALAQVKAYDLVLLDFYLPKLNGLELCRKIRSGSELFTETVLNQEIPILVLTGESATAQKVLCLDAGADDHVVKPVDLDELLARIRALLRRGMGQRSPILQWGELQLDPSTYEVTFRQQVVSLTSKEYAVLELLLRYPTQVFSPAHIIDRLWAGDSSRADATVRFYIQTLRQKLKQVGAAKLIETKHGLGYRLKPLEP</sequence>
<dbReference type="PROSITE" id="PS50110">
    <property type="entry name" value="RESPONSE_REGULATORY"/>
    <property type="match status" value="1"/>
</dbReference>
<dbReference type="AlphaFoldDB" id="A0A832H1H6"/>
<dbReference type="Gene3D" id="3.40.50.2300">
    <property type="match status" value="1"/>
</dbReference>
<dbReference type="PROSITE" id="PS51755">
    <property type="entry name" value="OMPR_PHOB"/>
    <property type="match status" value="1"/>
</dbReference>
<dbReference type="GO" id="GO:0000976">
    <property type="term" value="F:transcription cis-regulatory region binding"/>
    <property type="evidence" value="ECO:0007669"/>
    <property type="project" value="TreeGrafter"/>
</dbReference>
<dbReference type="InterPro" id="IPR001789">
    <property type="entry name" value="Sig_transdc_resp-reg_receiver"/>
</dbReference>
<dbReference type="GO" id="GO:0000156">
    <property type="term" value="F:phosphorelay response regulator activity"/>
    <property type="evidence" value="ECO:0007669"/>
    <property type="project" value="TreeGrafter"/>
</dbReference>
<dbReference type="SUPFAM" id="SSF52172">
    <property type="entry name" value="CheY-like"/>
    <property type="match status" value="1"/>
</dbReference>
<evidence type="ECO:0000256" key="3">
    <source>
        <dbReference type="PROSITE-ProRule" id="PRU01091"/>
    </source>
</evidence>
<dbReference type="InterPro" id="IPR011006">
    <property type="entry name" value="CheY-like_superfamily"/>
</dbReference>
<organism evidence="6">
    <name type="scientific">Oscillatoriales cyanobacterium SpSt-402</name>
    <dbReference type="NCBI Taxonomy" id="2282168"/>
    <lineage>
        <taxon>Bacteria</taxon>
        <taxon>Bacillati</taxon>
        <taxon>Cyanobacteriota</taxon>
        <taxon>Cyanophyceae</taxon>
        <taxon>Oscillatoriophycideae</taxon>
        <taxon>Oscillatoriales</taxon>
    </lineage>
</organism>
<accession>A0A832H1H6</accession>
<protein>
    <submittedName>
        <fullName evidence="6">Response regulator transcription factor</fullName>
    </submittedName>
</protein>
<dbReference type="Pfam" id="PF00072">
    <property type="entry name" value="Response_reg"/>
    <property type="match status" value="1"/>
</dbReference>
<evidence type="ECO:0000313" key="6">
    <source>
        <dbReference type="EMBL" id="HGW93596.1"/>
    </source>
</evidence>
<dbReference type="Gene3D" id="1.10.10.10">
    <property type="entry name" value="Winged helix-like DNA-binding domain superfamily/Winged helix DNA-binding domain"/>
    <property type="match status" value="1"/>
</dbReference>
<evidence type="ECO:0000256" key="1">
    <source>
        <dbReference type="ARBA" id="ARBA00023125"/>
    </source>
</evidence>
<reference evidence="6" key="1">
    <citation type="journal article" date="2020" name="mSystems">
        <title>Genome- and Community-Level Interaction Insights into Carbon Utilization and Element Cycling Functions of Hydrothermarchaeota in Hydrothermal Sediment.</title>
        <authorList>
            <person name="Zhou Z."/>
            <person name="Liu Y."/>
            <person name="Xu W."/>
            <person name="Pan J."/>
            <person name="Luo Z.H."/>
            <person name="Li M."/>
        </authorList>
    </citation>
    <scope>NUCLEOTIDE SEQUENCE [LARGE SCALE GENOMIC DNA]</scope>
    <source>
        <strain evidence="6">SpSt-402</strain>
    </source>
</reference>
<evidence type="ECO:0000259" key="5">
    <source>
        <dbReference type="PROSITE" id="PS51755"/>
    </source>
</evidence>
<dbReference type="PANTHER" id="PTHR48111:SF15">
    <property type="entry name" value="OMPR SUBFAMILY"/>
    <property type="match status" value="1"/>
</dbReference>